<protein>
    <recommendedName>
        <fullName evidence="4">Conjugal transfer protein</fullName>
    </recommendedName>
</protein>
<evidence type="ECO:0008006" key="4">
    <source>
        <dbReference type="Google" id="ProtNLM"/>
    </source>
</evidence>
<evidence type="ECO:0000256" key="1">
    <source>
        <dbReference type="SAM" id="Phobius"/>
    </source>
</evidence>
<dbReference type="EMBL" id="JAVBVO010000004">
    <property type="protein sequence ID" value="MDZ5759796.1"/>
    <property type="molecule type" value="Genomic_DNA"/>
</dbReference>
<evidence type="ECO:0000313" key="2">
    <source>
        <dbReference type="EMBL" id="MDZ5759796.1"/>
    </source>
</evidence>
<keyword evidence="1" id="KW-0812">Transmembrane</keyword>
<name>A0AAW9K4Y6_CARML</name>
<keyword evidence="1" id="KW-1133">Transmembrane helix</keyword>
<dbReference type="AlphaFoldDB" id="A0AAW9K4Y6"/>
<keyword evidence="1" id="KW-0472">Membrane</keyword>
<proteinExistence type="predicted"/>
<dbReference type="RefSeq" id="WP_035065774.1">
    <property type="nucleotide sequence ID" value="NZ_JAVBVO010000004.1"/>
</dbReference>
<accession>A0AAW9K4Y6</accession>
<organism evidence="2 3">
    <name type="scientific">Carnobacterium maltaromaticum</name>
    <name type="common">Carnobacterium piscicola</name>
    <dbReference type="NCBI Taxonomy" id="2751"/>
    <lineage>
        <taxon>Bacteria</taxon>
        <taxon>Bacillati</taxon>
        <taxon>Bacillota</taxon>
        <taxon>Bacilli</taxon>
        <taxon>Lactobacillales</taxon>
        <taxon>Carnobacteriaceae</taxon>
        <taxon>Carnobacterium</taxon>
    </lineage>
</organism>
<comment type="caution">
    <text evidence="2">The sequence shown here is derived from an EMBL/GenBank/DDBJ whole genome shotgun (WGS) entry which is preliminary data.</text>
</comment>
<sequence>MNFIQNMFNDLVGNAKFAIFGAIVIAGVYFGFKRKWLELGGAVAALLVAVGFVYGYEELANKMAELFKKWMA</sequence>
<evidence type="ECO:0000313" key="3">
    <source>
        <dbReference type="Proteomes" id="UP001290462"/>
    </source>
</evidence>
<gene>
    <name evidence="2" type="ORF">RAK27_14130</name>
</gene>
<feature type="transmembrane region" description="Helical" evidence="1">
    <location>
        <begin position="12"/>
        <end position="32"/>
    </location>
</feature>
<dbReference type="Proteomes" id="UP001290462">
    <property type="component" value="Unassembled WGS sequence"/>
</dbReference>
<feature type="transmembrane region" description="Helical" evidence="1">
    <location>
        <begin position="39"/>
        <end position="56"/>
    </location>
</feature>
<reference evidence="2" key="1">
    <citation type="submission" date="2023-08" db="EMBL/GenBank/DDBJ databases">
        <title>Genomic characterization of piscicolin 126 produced by Carnobacterium maltaromaticum CM22 strain isolated from salmon (Salmo salar).</title>
        <authorList>
            <person name="Gonzalez-Gragera E."/>
            <person name="Garcia-Lopez J.D."/>
            <person name="Teso-Perez C."/>
            <person name="Gimenez-Hernandez I."/>
            <person name="Peralta-Sanchez J.M."/>
            <person name="Valdivia E."/>
            <person name="Montalban-Lopez M."/>
            <person name="Martin-Platero A.M."/>
            <person name="Banos A."/>
            <person name="Martinez-Bueno M."/>
        </authorList>
    </citation>
    <scope>NUCLEOTIDE SEQUENCE</scope>
    <source>
        <strain evidence="2">CM22</strain>
    </source>
</reference>